<dbReference type="EMBL" id="JABFTP020000062">
    <property type="protein sequence ID" value="KAL3272536.1"/>
    <property type="molecule type" value="Genomic_DNA"/>
</dbReference>
<accession>A0ABD2N1J7</accession>
<sequence length="73" mass="8417">MPLVELIQNDILTNCRPEEEGELKIFLERDPVSVNKRKSFGSKRHSTTNCMVESFQASQPVDANKMLKHESKR</sequence>
<comment type="caution">
    <text evidence="1">The sequence shown here is derived from an EMBL/GenBank/DDBJ whole genome shotgun (WGS) entry which is preliminary data.</text>
</comment>
<name>A0ABD2N1J7_9CUCU</name>
<proteinExistence type="predicted"/>
<gene>
    <name evidence="1" type="ORF">HHI36_014010</name>
</gene>
<reference evidence="1 2" key="1">
    <citation type="journal article" date="2021" name="BMC Biol.">
        <title>Horizontally acquired antibacterial genes associated with adaptive radiation of ladybird beetles.</title>
        <authorList>
            <person name="Li H.S."/>
            <person name="Tang X.F."/>
            <person name="Huang Y.H."/>
            <person name="Xu Z.Y."/>
            <person name="Chen M.L."/>
            <person name="Du X.Y."/>
            <person name="Qiu B.Y."/>
            <person name="Chen P.T."/>
            <person name="Zhang W."/>
            <person name="Slipinski A."/>
            <person name="Escalona H.E."/>
            <person name="Waterhouse R.M."/>
            <person name="Zwick A."/>
            <person name="Pang H."/>
        </authorList>
    </citation>
    <scope>NUCLEOTIDE SEQUENCE [LARGE SCALE GENOMIC DNA]</scope>
    <source>
        <strain evidence="1">SYSU2018</strain>
    </source>
</reference>
<evidence type="ECO:0000313" key="1">
    <source>
        <dbReference type="EMBL" id="KAL3272536.1"/>
    </source>
</evidence>
<organism evidence="1 2">
    <name type="scientific">Cryptolaemus montrouzieri</name>
    <dbReference type="NCBI Taxonomy" id="559131"/>
    <lineage>
        <taxon>Eukaryota</taxon>
        <taxon>Metazoa</taxon>
        <taxon>Ecdysozoa</taxon>
        <taxon>Arthropoda</taxon>
        <taxon>Hexapoda</taxon>
        <taxon>Insecta</taxon>
        <taxon>Pterygota</taxon>
        <taxon>Neoptera</taxon>
        <taxon>Endopterygota</taxon>
        <taxon>Coleoptera</taxon>
        <taxon>Polyphaga</taxon>
        <taxon>Cucujiformia</taxon>
        <taxon>Coccinelloidea</taxon>
        <taxon>Coccinellidae</taxon>
        <taxon>Scymninae</taxon>
        <taxon>Scymnini</taxon>
        <taxon>Cryptolaemus</taxon>
    </lineage>
</organism>
<dbReference type="Proteomes" id="UP001516400">
    <property type="component" value="Unassembled WGS sequence"/>
</dbReference>
<dbReference type="AlphaFoldDB" id="A0ABD2N1J7"/>
<evidence type="ECO:0000313" key="2">
    <source>
        <dbReference type="Proteomes" id="UP001516400"/>
    </source>
</evidence>
<keyword evidence="2" id="KW-1185">Reference proteome</keyword>
<protein>
    <submittedName>
        <fullName evidence="1">Uncharacterized protein</fullName>
    </submittedName>
</protein>